<name>A0ACD1HPR0_9EURO</name>
<accession>A0ACD1HPR0</accession>
<dbReference type="EMBL" id="KZ824933">
    <property type="protein sequence ID" value="RAH75603.1"/>
    <property type="molecule type" value="Genomic_DNA"/>
</dbReference>
<protein>
    <submittedName>
        <fullName evidence="1">Uncharacterized protein</fullName>
    </submittedName>
</protein>
<organism evidence="1 2">
    <name type="scientific">Aspergillus aculeatinus CBS 121060</name>
    <dbReference type="NCBI Taxonomy" id="1448322"/>
    <lineage>
        <taxon>Eukaryota</taxon>
        <taxon>Fungi</taxon>
        <taxon>Dikarya</taxon>
        <taxon>Ascomycota</taxon>
        <taxon>Pezizomycotina</taxon>
        <taxon>Eurotiomycetes</taxon>
        <taxon>Eurotiomycetidae</taxon>
        <taxon>Eurotiales</taxon>
        <taxon>Aspergillaceae</taxon>
        <taxon>Aspergillus</taxon>
        <taxon>Aspergillus subgen. Circumdati</taxon>
    </lineage>
</organism>
<dbReference type="Proteomes" id="UP000249661">
    <property type="component" value="Unassembled WGS sequence"/>
</dbReference>
<reference evidence="1" key="1">
    <citation type="submission" date="2018-02" db="EMBL/GenBank/DDBJ databases">
        <title>The genomes of Aspergillus section Nigri reveals drivers in fungal speciation.</title>
        <authorList>
            <consortium name="DOE Joint Genome Institute"/>
            <person name="Vesth T.C."/>
            <person name="Nybo J."/>
            <person name="Theobald S."/>
            <person name="Brandl J."/>
            <person name="Frisvad J.C."/>
            <person name="Nielsen K.F."/>
            <person name="Lyhne E.K."/>
            <person name="Kogle M.E."/>
            <person name="Kuo A."/>
            <person name="Riley R."/>
            <person name="Clum A."/>
            <person name="Nolan M."/>
            <person name="Lipzen A."/>
            <person name="Salamov A."/>
            <person name="Henrissat B."/>
            <person name="Wiebenga A."/>
            <person name="De vries R.P."/>
            <person name="Grigoriev I.V."/>
            <person name="Mortensen U.H."/>
            <person name="Andersen M.R."/>
            <person name="Baker S.E."/>
        </authorList>
    </citation>
    <scope>NUCLEOTIDE SEQUENCE</scope>
    <source>
        <strain evidence="1">CBS 121060</strain>
    </source>
</reference>
<keyword evidence="2" id="KW-1185">Reference proteome</keyword>
<evidence type="ECO:0000313" key="2">
    <source>
        <dbReference type="Proteomes" id="UP000249661"/>
    </source>
</evidence>
<evidence type="ECO:0000313" key="1">
    <source>
        <dbReference type="EMBL" id="RAH75603.1"/>
    </source>
</evidence>
<gene>
    <name evidence="1" type="ORF">BO66DRAFT_425050</name>
</gene>
<sequence length="2053" mass="220057">MPTPLPSSFASAAAGNIHDSSNRRGDGAPGGEWSRTRMNGATQTFRRPSVATNPSHNRDTSQPNSATTPTVGTYTPPHMSSNYQSSALRNGATTETRYSKDLLLNLYKNQRDTGSLGKNVAEYFVADWNPHSSETSPVNGAWGKREDSKDNPSGPEVCWDHGGHVEPLGLVEPTDDEKELFTSSVNSPLKPPPTNASKENTATGAGGRKLSISQGHMNNYNTSSPSAGRPGPRRRETADSPANPMSPTTSGSRFFRDEPTTSTPPPSLLRRKTDFRDTSSSTARWEEKEKENLGKEPGADVASPFGSLKRSSTNPLSVAPGGPSSPWAAASQNANNSPMGAFGSFSLGPGTSTTPTTEKKAGFGSLRGESRLKGLFSKDSSEDMAAAALKEKSSLSSLERFADVEGEKRAQSPWGEPVKTRTGRSETNPFQEELRSGSAALGGSQEINPHPQPSSDHLGFGAFGMTSSIPGFRELMQSHENSRNPTPSLLQGHEPTSPTNTNPYQSPHGDRHEVDDVETDGSDIQNTTHPGITGLRDTSAFGSIRRVGSGMDLPSIDRSQTSSAAGNRSFSSLGGLGGLPPIGGAAGWPTSAAVGTPTRERSAFAGGFGDPIFGTMGDLQSPSLSTLGGSGLFSPHAGITGTGSLGRSSKLGSLFPPAMQEQMQGDQIRPDLGALDEAARQSGEIFDGLLADQGPLTHGADLQPIDKTVQGGQPATSTSQTPVSAVGSGPGSMVPDAPQPSQTPGNSGSVPPAQQRTMVMPDRMRWIYRDPQGNIQGPWTGLEMHDWFKAGFFSPDLQIKKLEDPEFEPLAQLVRRIGNSREPFLVPQIGIPHGPDPAPGPWTGNTSGTAQPPFPGSFPSFGTTLTAEQQNALERRKQEEQYLMARQKEHLAQQQALMKQMQFQGVPHSIHPHQLQHHSSAHSLHSQPSFGSIASPVGFQPSPIQAPMQQQQQQQQSQQQPPSVAGFFDAAAAMRGNPLPNVGPQMLGTDLGQDQLPTLLDRLNMSRPDPFAFGTPSSFAARQPESLFHQQQVASMLQDRARLQQEQEQFDSTQGDALFDQQAREERLRQFHALRAQEAELGMQTVEGLPTHPAESVQSQIPEESTEFDTVEAAPQEPPLTLSQQVQKAATAQRQQLEQQEQQEQQQREQQQLEQPQAGSVTEAAWMSKGDSAMPQPFPPPPSASPLPAPAAQRNRQNVAESLAANSRSQTQTPVEAPTTSIAPWAKEANEVPKGPSLKEIQEAEARNAAQKEEIAAAARRAQMLAEQERLSQAAQVQAPGLPSTANWASAGSPSTPTSSGSVWNNKGPAAPSAAVKKTLAQIQKEEEARKQRLAAAAAATQTVAASPPTAPSSTGKRYADLASKAPAPSPVNTAASSGAWTTVGAGGKAKAPPAAPSGPRATTGVVPVAVSPVKPKPATVATPRTVSVGPTPATNPNRAVEEFTKWAKLALGKGLNSNINVDDFVQQLLFLPAEAEIISDSVYANSQTLDGRRFAEEFIRRRKLADKGIVDPVAASAFAEPKNAGGWSEVAKKGSSNAHREEDASNAAFKVVAPRKKGKRHALRLQYMPYAPLCVIDELERREYKYIYIGSFGTHPRPVLATQQTYQRLAELSPDQFLRYTQPTALLPARHALAALLHCPVRDLVPVKNATTGVATVLHNLAPHFVEGDTLLYFATVYGAVENGLFSLRDHLPGLRLRKIEYAFPITPGELVQRFRAAVRQVRAEGLRPRIAVLETVVSLPGVRFPFEILVKVCREEGVWSLVDAAHGVGMIELDLGTALVDEGQDEGRDEGQDGLGHGLGPDGWGKIGGVDFLTSNCHKWLYTPRSAAVLYVNPALQHLIRTTLPTSWGYIAPPSETPAKPSLMATPGTRKTAFEALFEFVATADDTPYLCVPAALQFREEVCGGEAAVYAYLEELVNEGADLVAAGLGTEVLGDGEGNAAGKRSAWRRCAMNNVRLPVRVVQTVNDAGEEDAAGLTAELVPAVVDWMQRRLVEDYRTFVPVFAHAGWLWVRLSAQVYLDRSDFEWLVPVLKELVGRVKEEFKLGKVSPHL</sequence>
<proteinExistence type="predicted"/>